<sequence>MDVENYSQKLNAFHSLSPGLKAYISTIAKKTAYKAGQTVFLTREDYNFYPLIESGSLRLMAIDKDNDEEIVIRTYNAEEFLYHFPNVMPRSRFELYVEFLEDSYLIAFSEKHYSNLLKLFPDAYLLNLSYTAWHLNIQLELLFGNNKIPDRQEHI</sequence>
<dbReference type="Gene3D" id="2.60.120.10">
    <property type="entry name" value="Jelly Rolls"/>
    <property type="match status" value="1"/>
</dbReference>
<gene>
    <name evidence="1" type="ORF">DU508_20455</name>
</gene>
<dbReference type="RefSeq" id="WP_056095096.1">
    <property type="nucleotide sequence ID" value="NZ_QPKV01000012.1"/>
</dbReference>
<proteinExistence type="predicted"/>
<name>A0A369PVB5_9SPHI</name>
<dbReference type="Proteomes" id="UP000253961">
    <property type="component" value="Unassembled WGS sequence"/>
</dbReference>
<protein>
    <recommendedName>
        <fullName evidence="3">Crp/Fnr family transcriptional regulator</fullName>
    </recommendedName>
</protein>
<evidence type="ECO:0008006" key="3">
    <source>
        <dbReference type="Google" id="ProtNLM"/>
    </source>
</evidence>
<accession>A0A369PVB5</accession>
<dbReference type="InterPro" id="IPR014710">
    <property type="entry name" value="RmlC-like_jellyroll"/>
</dbReference>
<evidence type="ECO:0000313" key="2">
    <source>
        <dbReference type="Proteomes" id="UP000253961"/>
    </source>
</evidence>
<reference evidence="1 2" key="1">
    <citation type="submission" date="2018-07" db="EMBL/GenBank/DDBJ databases">
        <title>Pedobacter sp. nov., isolated from soil.</title>
        <authorList>
            <person name="Zhou L.Y."/>
            <person name="Du Z.J."/>
        </authorList>
    </citation>
    <scope>NUCLEOTIDE SEQUENCE [LARGE SCALE GENOMIC DNA]</scope>
    <source>
        <strain evidence="1 2">JDX94</strain>
    </source>
</reference>
<dbReference type="InterPro" id="IPR018490">
    <property type="entry name" value="cNMP-bd_dom_sf"/>
</dbReference>
<evidence type="ECO:0000313" key="1">
    <source>
        <dbReference type="EMBL" id="RDC54596.1"/>
    </source>
</evidence>
<dbReference type="AlphaFoldDB" id="A0A369PVB5"/>
<dbReference type="SUPFAM" id="SSF51206">
    <property type="entry name" value="cAMP-binding domain-like"/>
    <property type="match status" value="1"/>
</dbReference>
<dbReference type="OrthoDB" id="770522at2"/>
<dbReference type="EMBL" id="QPKV01000012">
    <property type="protein sequence ID" value="RDC54596.1"/>
    <property type="molecule type" value="Genomic_DNA"/>
</dbReference>
<organism evidence="1 2">
    <name type="scientific">Pedobacter chinensis</name>
    <dbReference type="NCBI Taxonomy" id="2282421"/>
    <lineage>
        <taxon>Bacteria</taxon>
        <taxon>Pseudomonadati</taxon>
        <taxon>Bacteroidota</taxon>
        <taxon>Sphingobacteriia</taxon>
        <taxon>Sphingobacteriales</taxon>
        <taxon>Sphingobacteriaceae</taxon>
        <taxon>Pedobacter</taxon>
    </lineage>
</organism>
<keyword evidence="2" id="KW-1185">Reference proteome</keyword>
<comment type="caution">
    <text evidence="1">The sequence shown here is derived from an EMBL/GenBank/DDBJ whole genome shotgun (WGS) entry which is preliminary data.</text>
</comment>